<evidence type="ECO:0000256" key="2">
    <source>
        <dbReference type="ARBA" id="ARBA00009928"/>
    </source>
</evidence>
<accession>A0ABN1TIT7</accession>
<dbReference type="Pfam" id="PF00264">
    <property type="entry name" value="Tyrosinase"/>
    <property type="match status" value="1"/>
</dbReference>
<evidence type="ECO:0000259" key="7">
    <source>
        <dbReference type="PROSITE" id="PS00498"/>
    </source>
</evidence>
<protein>
    <submittedName>
        <fullName evidence="8">Tyrosinase family protein</fullName>
    </submittedName>
</protein>
<gene>
    <name evidence="8" type="ORF">GCM10009663_34170</name>
</gene>
<keyword evidence="4" id="KW-0560">Oxidoreductase</keyword>
<dbReference type="PRINTS" id="PR00092">
    <property type="entry name" value="TYROSINASE"/>
</dbReference>
<evidence type="ECO:0000313" key="9">
    <source>
        <dbReference type="Proteomes" id="UP001499987"/>
    </source>
</evidence>
<evidence type="ECO:0000256" key="4">
    <source>
        <dbReference type="ARBA" id="ARBA00023002"/>
    </source>
</evidence>
<sequence length="275" mass="31011">MAVRKNQATLTAKEKRDFVDALLQLKRLGRYDAYVSTHNRFIVSDTDNGERTGHRSPSFLPWHRKFLLQFEQDLQSVNPSVTLPYWDWTADRTATAGLWADDMLGGNGRSGDNRVTTGPFAGGGGQWTITVRPDSRDYLRRSLGTGVAQLPTRAEVESVLAVQTYDAAPWNSSSAGFRNQLEGWRGVNLHNRVHVWVGGLMGTGMSPNDPVFWLHHCFIDKLWAEWQRRHPQQGYLPTAATANVVALNTAMKPWNDTAPADMLDHTRYYTYDSAF</sequence>
<keyword evidence="9" id="KW-1185">Reference proteome</keyword>
<evidence type="ECO:0000256" key="3">
    <source>
        <dbReference type="ARBA" id="ARBA00022723"/>
    </source>
</evidence>
<evidence type="ECO:0000256" key="1">
    <source>
        <dbReference type="ARBA" id="ARBA00001973"/>
    </source>
</evidence>
<evidence type="ECO:0000259" key="6">
    <source>
        <dbReference type="PROSITE" id="PS00497"/>
    </source>
</evidence>
<feature type="domain" description="Tyrosinase copper-binding" evidence="6">
    <location>
        <begin position="54"/>
        <end position="71"/>
    </location>
</feature>
<dbReference type="InterPro" id="IPR008922">
    <property type="entry name" value="Di-copper_centre_dom_sf"/>
</dbReference>
<evidence type="ECO:0000313" key="8">
    <source>
        <dbReference type="EMBL" id="GAA1087722.1"/>
    </source>
</evidence>
<dbReference type="PROSITE" id="PS00498">
    <property type="entry name" value="TYROSINASE_2"/>
    <property type="match status" value="1"/>
</dbReference>
<dbReference type="SUPFAM" id="SSF48056">
    <property type="entry name" value="Di-copper centre-containing domain"/>
    <property type="match status" value="1"/>
</dbReference>
<dbReference type="RefSeq" id="WP_344624474.1">
    <property type="nucleotide sequence ID" value="NZ_BAAALD010000030.1"/>
</dbReference>
<dbReference type="PROSITE" id="PS00497">
    <property type="entry name" value="TYROSINASE_1"/>
    <property type="match status" value="1"/>
</dbReference>
<dbReference type="EMBL" id="BAAALD010000030">
    <property type="protein sequence ID" value="GAA1087722.1"/>
    <property type="molecule type" value="Genomic_DNA"/>
</dbReference>
<dbReference type="PANTHER" id="PTHR11474">
    <property type="entry name" value="TYROSINASE FAMILY MEMBER"/>
    <property type="match status" value="1"/>
</dbReference>
<dbReference type="Gene3D" id="1.10.1280.10">
    <property type="entry name" value="Di-copper center containing domain from catechol oxidase"/>
    <property type="match status" value="1"/>
</dbReference>
<evidence type="ECO:0000256" key="5">
    <source>
        <dbReference type="ARBA" id="ARBA00023008"/>
    </source>
</evidence>
<dbReference type="InterPro" id="IPR002227">
    <property type="entry name" value="Tyrosinase_Cu-bd"/>
</dbReference>
<feature type="domain" description="Tyrosinase copper-binding" evidence="7">
    <location>
        <begin position="209"/>
        <end position="220"/>
    </location>
</feature>
<proteinExistence type="inferred from homology"/>
<name>A0ABN1TIT7_9ACTN</name>
<comment type="cofactor">
    <cofactor evidence="1">
        <name>Cu(2+)</name>
        <dbReference type="ChEBI" id="CHEBI:29036"/>
    </cofactor>
</comment>
<keyword evidence="5" id="KW-0186">Copper</keyword>
<comment type="similarity">
    <text evidence="2">Belongs to the tyrosinase family.</text>
</comment>
<keyword evidence="3" id="KW-0479">Metal-binding</keyword>
<dbReference type="InterPro" id="IPR050316">
    <property type="entry name" value="Tyrosinase/Hemocyanin"/>
</dbReference>
<reference evidence="8 9" key="1">
    <citation type="journal article" date="2019" name="Int. J. Syst. Evol. Microbiol.">
        <title>The Global Catalogue of Microorganisms (GCM) 10K type strain sequencing project: providing services to taxonomists for standard genome sequencing and annotation.</title>
        <authorList>
            <consortium name="The Broad Institute Genomics Platform"/>
            <consortium name="The Broad Institute Genome Sequencing Center for Infectious Disease"/>
            <person name="Wu L."/>
            <person name="Ma J."/>
        </authorList>
    </citation>
    <scope>NUCLEOTIDE SEQUENCE [LARGE SCALE GENOMIC DNA]</scope>
    <source>
        <strain evidence="8 9">JCM 13002</strain>
    </source>
</reference>
<dbReference type="Proteomes" id="UP001499987">
    <property type="component" value="Unassembled WGS sequence"/>
</dbReference>
<comment type="caution">
    <text evidence="8">The sequence shown here is derived from an EMBL/GenBank/DDBJ whole genome shotgun (WGS) entry which is preliminary data.</text>
</comment>
<dbReference type="PANTHER" id="PTHR11474:SF126">
    <property type="entry name" value="TYROSINASE-LIKE PROTEIN TYR-1-RELATED"/>
    <property type="match status" value="1"/>
</dbReference>
<organism evidence="8 9">
    <name type="scientific">Kitasatospora arboriphila</name>
    <dbReference type="NCBI Taxonomy" id="258052"/>
    <lineage>
        <taxon>Bacteria</taxon>
        <taxon>Bacillati</taxon>
        <taxon>Actinomycetota</taxon>
        <taxon>Actinomycetes</taxon>
        <taxon>Kitasatosporales</taxon>
        <taxon>Streptomycetaceae</taxon>
        <taxon>Kitasatospora</taxon>
    </lineage>
</organism>
<dbReference type="NCBIfam" id="NF047834">
    <property type="entry name" value="TyrosinaseMelC2"/>
    <property type="match status" value="1"/>
</dbReference>